<organism evidence="3 4">
    <name type="scientific">Schaalia radingae</name>
    <dbReference type="NCBI Taxonomy" id="131110"/>
    <lineage>
        <taxon>Bacteria</taxon>
        <taxon>Bacillati</taxon>
        <taxon>Actinomycetota</taxon>
        <taxon>Actinomycetes</taxon>
        <taxon>Actinomycetales</taxon>
        <taxon>Actinomycetaceae</taxon>
        <taxon>Schaalia</taxon>
    </lineage>
</organism>
<keyword evidence="1" id="KW-0808">Transferase</keyword>
<keyword evidence="4" id="KW-1185">Reference proteome</keyword>
<dbReference type="InterPro" id="IPR029063">
    <property type="entry name" value="SAM-dependent_MTases_sf"/>
</dbReference>
<dbReference type="EMBL" id="LT629792">
    <property type="protein sequence ID" value="SDT94900.1"/>
    <property type="molecule type" value="Genomic_DNA"/>
</dbReference>
<protein>
    <submittedName>
        <fullName evidence="3">Methyltransferase domain-containing protein</fullName>
    </submittedName>
</protein>
<reference evidence="3 4" key="1">
    <citation type="submission" date="2016-10" db="EMBL/GenBank/DDBJ databases">
        <authorList>
            <person name="Varghese N."/>
            <person name="Submissions S."/>
        </authorList>
    </citation>
    <scope>NUCLEOTIDE SEQUENCE [LARGE SCALE GENOMIC DNA]</scope>
    <source>
        <strain evidence="3 4">DSM 9169</strain>
    </source>
</reference>
<evidence type="ECO:0000313" key="3">
    <source>
        <dbReference type="EMBL" id="SDT94900.1"/>
    </source>
</evidence>
<dbReference type="GO" id="GO:0008168">
    <property type="term" value="F:methyltransferase activity"/>
    <property type="evidence" value="ECO:0007669"/>
    <property type="project" value="UniProtKB-KW"/>
</dbReference>
<gene>
    <name evidence="3" type="ORF">SAMN04489714_1152</name>
</gene>
<feature type="domain" description="Methyltransferase" evidence="2">
    <location>
        <begin position="62"/>
        <end position="156"/>
    </location>
</feature>
<accession>A0ABY0V7L4</accession>
<dbReference type="RefSeq" id="WP_092648602.1">
    <property type="nucleotide sequence ID" value="NZ_LT629792.1"/>
</dbReference>
<keyword evidence="3" id="KW-0489">Methyltransferase</keyword>
<evidence type="ECO:0000256" key="1">
    <source>
        <dbReference type="ARBA" id="ARBA00022679"/>
    </source>
</evidence>
<dbReference type="SUPFAM" id="SSF53335">
    <property type="entry name" value="S-adenosyl-L-methionine-dependent methyltransferases"/>
    <property type="match status" value="1"/>
</dbReference>
<sequence length="287" mass="31613">MREHGDALCLNHAFWQEQASRHAQSPFYDVDALVNDRAKIPEAIRLDRPYLEGADIEGGDVIHLQCHIGTDTVGLARLGAHRLVGLDFSEESLEIARGIADRAGLHIDYVCSDVLSAHEAVEGRFDIVYTSEGALAWVPDIRRWAHVVASLLKPGGTLVVRDVHPLVGTLKDPVQCDALELHFPYFETREGITWDDDSSESDYAGSSVTPGKNATVQWNHSVGQIVNALSDEGVFVQRLDEIDELFFPMSPDMKRCGPSSWKLPESAPTRALPLSFRIVATADLTSC</sequence>
<dbReference type="InterPro" id="IPR041698">
    <property type="entry name" value="Methyltransf_25"/>
</dbReference>
<dbReference type="Gene3D" id="3.40.50.150">
    <property type="entry name" value="Vaccinia Virus protein VP39"/>
    <property type="match status" value="1"/>
</dbReference>
<evidence type="ECO:0000313" key="4">
    <source>
        <dbReference type="Proteomes" id="UP000198976"/>
    </source>
</evidence>
<dbReference type="GO" id="GO:0032259">
    <property type="term" value="P:methylation"/>
    <property type="evidence" value="ECO:0007669"/>
    <property type="project" value="UniProtKB-KW"/>
</dbReference>
<dbReference type="Pfam" id="PF13649">
    <property type="entry name" value="Methyltransf_25"/>
    <property type="match status" value="1"/>
</dbReference>
<dbReference type="CDD" id="cd02440">
    <property type="entry name" value="AdoMet_MTases"/>
    <property type="match status" value="1"/>
</dbReference>
<proteinExistence type="predicted"/>
<name>A0ABY0V7L4_9ACTO</name>
<evidence type="ECO:0000259" key="2">
    <source>
        <dbReference type="Pfam" id="PF13649"/>
    </source>
</evidence>
<dbReference type="Proteomes" id="UP000198976">
    <property type="component" value="Chromosome I"/>
</dbReference>
<dbReference type="PANTHER" id="PTHR43861">
    <property type="entry name" value="TRANS-ACONITATE 2-METHYLTRANSFERASE-RELATED"/>
    <property type="match status" value="1"/>
</dbReference>